<comment type="similarity">
    <text evidence="1">Belongs to the LytR/CpsA/Psr (LCP) family.</text>
</comment>
<sequence length="322" mass="35802">MEEGRRSRSRKRKKKRTGLKIVLFLLLVALIAVGGFAFNVFRHLNDATDDIYTPIAEEEVDDIRGSAVTLSSKEPISILLLGVDSGDLGRTEQGRSDSIMVATVNPTTKKATLMSIPRDTYAEIVGYGTWDKINHAYAFGGTGMSINSIQNFLNIPIDYYVTVNMAGIQEIVNAVGGVDIVSPLTFTQDGYTFYEGQVNHMDGEAALAFARMRYADLDGDMGRQRRQQLIIEGVIDKVISPSTLFNYQDILGSLSNNIQTNFQSSDYLKLQSNDYLAAARNIQSEQLSGSGSTLSDGIWYYFVPDEELYRIQTLLRTELELN</sequence>
<name>A0A6G7KAZ5_9LACT</name>
<dbReference type="EMBL" id="CP049740">
    <property type="protein sequence ID" value="QII82439.1"/>
    <property type="molecule type" value="Genomic_DNA"/>
</dbReference>
<reference evidence="4 5" key="1">
    <citation type="journal article" date="2017" name="Int. J. Syst. Evol. Microbiol.">
        <title>Jeotgalibaca porci sp. nov. and Jeotgalibaca arthritidis sp. nov., isolated from pigs, and emended description of the genus Jeotgalibaca.</title>
        <authorList>
            <person name="Zamora L."/>
            <person name="Perez-Sancho M."/>
            <person name="Dominguez L."/>
            <person name="Fernandez-Garayzabal J.F."/>
            <person name="Vela A.I."/>
        </authorList>
    </citation>
    <scope>NUCLEOTIDE SEQUENCE [LARGE SCALE GENOMIC DNA]</scope>
    <source>
        <strain evidence="4 5">CECT 9157</strain>
    </source>
</reference>
<keyword evidence="5" id="KW-1185">Reference proteome</keyword>
<proteinExistence type="inferred from homology"/>
<dbReference type="AlphaFoldDB" id="A0A6G7KAZ5"/>
<dbReference type="InterPro" id="IPR050922">
    <property type="entry name" value="LytR/CpsA/Psr_CW_biosynth"/>
</dbReference>
<dbReference type="InterPro" id="IPR004474">
    <property type="entry name" value="LytR_CpsA_psr"/>
</dbReference>
<dbReference type="PANTHER" id="PTHR33392">
    <property type="entry name" value="POLYISOPRENYL-TEICHOIC ACID--PEPTIDOGLYCAN TEICHOIC ACID TRANSFERASE TAGU"/>
    <property type="match status" value="1"/>
</dbReference>
<dbReference type="KEGG" id="jar:G7057_08330"/>
<dbReference type="PANTHER" id="PTHR33392:SF6">
    <property type="entry name" value="POLYISOPRENYL-TEICHOIC ACID--PEPTIDOGLYCAN TEICHOIC ACID TRANSFERASE TAGU"/>
    <property type="match status" value="1"/>
</dbReference>
<evidence type="ECO:0000256" key="2">
    <source>
        <dbReference type="SAM" id="Phobius"/>
    </source>
</evidence>
<organism evidence="4 5">
    <name type="scientific">Jeotgalibaca arthritidis</name>
    <dbReference type="NCBI Taxonomy" id="1868794"/>
    <lineage>
        <taxon>Bacteria</taxon>
        <taxon>Bacillati</taxon>
        <taxon>Bacillota</taxon>
        <taxon>Bacilli</taxon>
        <taxon>Lactobacillales</taxon>
        <taxon>Carnobacteriaceae</taxon>
        <taxon>Jeotgalibaca</taxon>
    </lineage>
</organism>
<evidence type="ECO:0000256" key="1">
    <source>
        <dbReference type="ARBA" id="ARBA00006068"/>
    </source>
</evidence>
<evidence type="ECO:0000259" key="3">
    <source>
        <dbReference type="Pfam" id="PF03816"/>
    </source>
</evidence>
<evidence type="ECO:0000313" key="4">
    <source>
        <dbReference type="EMBL" id="QII82439.1"/>
    </source>
</evidence>
<keyword evidence="2" id="KW-0812">Transmembrane</keyword>
<keyword evidence="2" id="KW-0472">Membrane</keyword>
<dbReference type="NCBIfam" id="TIGR00350">
    <property type="entry name" value="lytR_cpsA_psr"/>
    <property type="match status" value="1"/>
</dbReference>
<dbReference type="Pfam" id="PF03816">
    <property type="entry name" value="LytR_cpsA_psr"/>
    <property type="match status" value="1"/>
</dbReference>
<dbReference type="Proteomes" id="UP000501451">
    <property type="component" value="Chromosome"/>
</dbReference>
<feature type="transmembrane region" description="Helical" evidence="2">
    <location>
        <begin position="21"/>
        <end position="41"/>
    </location>
</feature>
<gene>
    <name evidence="4" type="ORF">G7057_08330</name>
</gene>
<accession>A0A6G7KAZ5</accession>
<dbReference type="RefSeq" id="WP_166162707.1">
    <property type="nucleotide sequence ID" value="NZ_CP049740.1"/>
</dbReference>
<evidence type="ECO:0000313" key="5">
    <source>
        <dbReference type="Proteomes" id="UP000501451"/>
    </source>
</evidence>
<feature type="domain" description="Cell envelope-related transcriptional attenuator" evidence="3">
    <location>
        <begin position="95"/>
        <end position="239"/>
    </location>
</feature>
<keyword evidence="2" id="KW-1133">Transmembrane helix</keyword>
<dbReference type="Gene3D" id="3.40.630.190">
    <property type="entry name" value="LCP protein"/>
    <property type="match status" value="1"/>
</dbReference>
<protein>
    <submittedName>
        <fullName evidence="4">Transcriptional regulator</fullName>
    </submittedName>
</protein>